<dbReference type="AlphaFoldDB" id="A0A2Z2MF67"/>
<evidence type="ECO:0000313" key="2">
    <source>
        <dbReference type="Proteomes" id="UP000250179"/>
    </source>
</evidence>
<dbReference type="Proteomes" id="UP000250179">
    <property type="component" value="Chromosome"/>
</dbReference>
<name>A0A2Z2MF67_THEPR</name>
<dbReference type="RefSeq" id="WP_088857814.1">
    <property type="nucleotide sequence ID" value="NZ_CP014862.1"/>
</dbReference>
<protein>
    <submittedName>
        <fullName evidence="1">Uncharacterized protein</fullName>
    </submittedName>
</protein>
<reference evidence="1 2" key="1">
    <citation type="submission" date="2016-03" db="EMBL/GenBank/DDBJ databases">
        <title>Complete genome sequence of Thermococcus profundus strain DT5432.</title>
        <authorList>
            <person name="Oger P.M."/>
        </authorList>
    </citation>
    <scope>NUCLEOTIDE SEQUENCE [LARGE SCALE GENOMIC DNA]</scope>
    <source>
        <strain evidence="1 2">DT 5432</strain>
    </source>
</reference>
<sequence length="304" mass="36029">MPALSRERFEVLIRDLTSRFSQADEKKIREVLPAFARVTEIPVSYLNPSSRYHPVLILKKRFGNLEKDVRVSLVDFRILNKYNMPGWRREVEFRLDRDVVLRERVGGVEALLIGDPSLVSRMRDAVVRILQQMNFRPRNFVMFYNQIYMDFGNNRFIHIEILGSDLRLRLVNLKFTDASRILGKAIPYMDSVFGNKNPEFYKLLFVYASETTGSFDWFFHRYIMPRLNPEQREFLNEMHDYHNFLRLLYTYVARLNKDRLGDEVGIRVVRRANPNRPLEIGIAFTNRGIEVKRYPSTTTISFMV</sequence>
<dbReference type="KEGG" id="tprf:A3L09_04425"/>
<dbReference type="OrthoDB" id="85873at2157"/>
<proteinExistence type="predicted"/>
<evidence type="ECO:0000313" key="1">
    <source>
        <dbReference type="EMBL" id="ASJ02554.1"/>
    </source>
</evidence>
<dbReference type="GeneID" id="33319632"/>
<gene>
    <name evidence="1" type="ORF">A3L09_04425</name>
</gene>
<accession>A0A2Z2MF67</accession>
<organism evidence="1 2">
    <name type="scientific">Thermococcus profundus</name>
    <dbReference type="NCBI Taxonomy" id="49899"/>
    <lineage>
        <taxon>Archaea</taxon>
        <taxon>Methanobacteriati</taxon>
        <taxon>Methanobacteriota</taxon>
        <taxon>Thermococci</taxon>
        <taxon>Thermococcales</taxon>
        <taxon>Thermococcaceae</taxon>
        <taxon>Thermococcus</taxon>
    </lineage>
</organism>
<dbReference type="EMBL" id="CP014862">
    <property type="protein sequence ID" value="ASJ02554.1"/>
    <property type="molecule type" value="Genomic_DNA"/>
</dbReference>
<keyword evidence="2" id="KW-1185">Reference proteome</keyword>